<feature type="region of interest" description="Disordered" evidence="6">
    <location>
        <begin position="1"/>
        <end position="46"/>
    </location>
</feature>
<dbReference type="Proteomes" id="UP000694428">
    <property type="component" value="Unplaced"/>
</dbReference>
<evidence type="ECO:0000313" key="9">
    <source>
        <dbReference type="Ensembl" id="ENSPSTP00000024917.1"/>
    </source>
</evidence>
<evidence type="ECO:0000256" key="5">
    <source>
        <dbReference type="PROSITE-ProRule" id="PRU00205"/>
    </source>
</evidence>
<evidence type="ECO:0000256" key="4">
    <source>
        <dbReference type="ARBA" id="ARBA00023136"/>
    </source>
</evidence>
<sequence length="362" mass="39677">MAACTAGANSSAASSPAASSSSSSSMAPRRFRAAGHAGMREDRPAPPAGLGAWLRAGRGLWEKPRLKVGVTSCRRGGACWGGAPTARCRGPAAGGGGSAGPMWRTLAVASAFFPGLFALCVRALRWAAPGWSIKDRVLLSGRLVSTVQATMATVSGLTVVLSCEDVVHDRHWLAVEYIWVLVPYMTYDIYVMYLCHWHKSLEKGIAERKHSLTSVRSFLLQERLMVTHHLFILIVLTPVTQHFRGELGDFFVGCIFTAELSTPFVSLGKILMQLKMQDTLLHKVNGILILVTFFLCRILLFPFMYAAYGRQVGIPVYMVPFRIPLHCNIANASLIAPQLYWFTLICRKAVRLYSSSPADKSR</sequence>
<name>A0A8C9G5E7_PAVCR</name>
<feature type="transmembrane region" description="Helical" evidence="7">
    <location>
        <begin position="250"/>
        <end position="272"/>
    </location>
</feature>
<dbReference type="PANTHER" id="PTHR13439:SF20">
    <property type="entry name" value="TLC DOMAIN-CONTAINING PROTEIN 3A"/>
    <property type="match status" value="1"/>
</dbReference>
<proteinExistence type="predicted"/>
<evidence type="ECO:0000256" key="7">
    <source>
        <dbReference type="SAM" id="Phobius"/>
    </source>
</evidence>
<feature type="transmembrane region" description="Helical" evidence="7">
    <location>
        <begin position="137"/>
        <end position="157"/>
    </location>
</feature>
<evidence type="ECO:0000313" key="10">
    <source>
        <dbReference type="Proteomes" id="UP000694428"/>
    </source>
</evidence>
<feature type="transmembrane region" description="Helical" evidence="7">
    <location>
        <begin position="106"/>
        <end position="125"/>
    </location>
</feature>
<dbReference type="GO" id="GO:0005783">
    <property type="term" value="C:endoplasmic reticulum"/>
    <property type="evidence" value="ECO:0007669"/>
    <property type="project" value="TreeGrafter"/>
</dbReference>
<dbReference type="PANTHER" id="PTHR13439">
    <property type="entry name" value="CT120 PROTEIN"/>
    <property type="match status" value="1"/>
</dbReference>
<evidence type="ECO:0000259" key="8">
    <source>
        <dbReference type="PROSITE" id="PS50922"/>
    </source>
</evidence>
<keyword evidence="3 7" id="KW-1133">Transmembrane helix</keyword>
<evidence type="ECO:0000256" key="2">
    <source>
        <dbReference type="ARBA" id="ARBA00022692"/>
    </source>
</evidence>
<dbReference type="AlphaFoldDB" id="A0A8C9G5E7"/>
<feature type="compositionally biased region" description="Low complexity" evidence="6">
    <location>
        <begin position="1"/>
        <end position="28"/>
    </location>
</feature>
<feature type="transmembrane region" description="Helical" evidence="7">
    <location>
        <begin position="218"/>
        <end position="238"/>
    </location>
</feature>
<dbReference type="Ensembl" id="ENSPSTT00000026223.1">
    <property type="protein sequence ID" value="ENSPSTP00000024917.1"/>
    <property type="gene ID" value="ENSPSTG00000018392.1"/>
</dbReference>
<organism evidence="9 10">
    <name type="scientific">Pavo cristatus</name>
    <name type="common">Indian peafowl</name>
    <name type="synonym">Blue peafowl</name>
    <dbReference type="NCBI Taxonomy" id="9049"/>
    <lineage>
        <taxon>Eukaryota</taxon>
        <taxon>Metazoa</taxon>
        <taxon>Chordata</taxon>
        <taxon>Craniata</taxon>
        <taxon>Vertebrata</taxon>
        <taxon>Euteleostomi</taxon>
        <taxon>Archelosauria</taxon>
        <taxon>Archosauria</taxon>
        <taxon>Dinosauria</taxon>
        <taxon>Saurischia</taxon>
        <taxon>Theropoda</taxon>
        <taxon>Coelurosauria</taxon>
        <taxon>Aves</taxon>
        <taxon>Neognathae</taxon>
        <taxon>Galloanserae</taxon>
        <taxon>Galliformes</taxon>
        <taxon>Phasianidae</taxon>
        <taxon>Phasianinae</taxon>
        <taxon>Pavo</taxon>
    </lineage>
</organism>
<dbReference type="PROSITE" id="PS50922">
    <property type="entry name" value="TLC"/>
    <property type="match status" value="1"/>
</dbReference>
<dbReference type="GO" id="GO:0016020">
    <property type="term" value="C:membrane"/>
    <property type="evidence" value="ECO:0007669"/>
    <property type="project" value="UniProtKB-SubCell"/>
</dbReference>
<feature type="transmembrane region" description="Helical" evidence="7">
    <location>
        <begin position="284"/>
        <end position="308"/>
    </location>
</feature>
<feature type="domain" description="TLC" evidence="8">
    <location>
        <begin position="134"/>
        <end position="354"/>
    </location>
</feature>
<comment type="subcellular location">
    <subcellularLocation>
        <location evidence="1">Membrane</location>
        <topology evidence="1">Multi-pass membrane protein</topology>
    </subcellularLocation>
</comment>
<feature type="transmembrane region" description="Helical" evidence="7">
    <location>
        <begin position="177"/>
        <end position="197"/>
    </location>
</feature>
<evidence type="ECO:0000256" key="3">
    <source>
        <dbReference type="ARBA" id="ARBA00022989"/>
    </source>
</evidence>
<dbReference type="InterPro" id="IPR006634">
    <property type="entry name" value="TLC-dom"/>
</dbReference>
<evidence type="ECO:0000256" key="1">
    <source>
        <dbReference type="ARBA" id="ARBA00004141"/>
    </source>
</evidence>
<evidence type="ECO:0000256" key="6">
    <source>
        <dbReference type="SAM" id="MobiDB-lite"/>
    </source>
</evidence>
<dbReference type="GO" id="GO:0055088">
    <property type="term" value="P:lipid homeostasis"/>
    <property type="evidence" value="ECO:0007669"/>
    <property type="project" value="TreeGrafter"/>
</dbReference>
<keyword evidence="10" id="KW-1185">Reference proteome</keyword>
<reference evidence="9" key="2">
    <citation type="submission" date="2025-09" db="UniProtKB">
        <authorList>
            <consortium name="Ensembl"/>
        </authorList>
    </citation>
    <scope>IDENTIFICATION</scope>
</reference>
<dbReference type="Pfam" id="PF03798">
    <property type="entry name" value="TRAM_LAG1_CLN8"/>
    <property type="match status" value="1"/>
</dbReference>
<protein>
    <submittedName>
        <fullName evidence="9">TLC domain containing 3A</fullName>
    </submittedName>
</protein>
<feature type="transmembrane region" description="Helical" evidence="7">
    <location>
        <begin position="328"/>
        <end position="346"/>
    </location>
</feature>
<keyword evidence="2 5" id="KW-0812">Transmembrane</keyword>
<dbReference type="InterPro" id="IPR050846">
    <property type="entry name" value="TLCD"/>
</dbReference>
<reference evidence="9" key="1">
    <citation type="submission" date="2025-08" db="UniProtKB">
        <authorList>
            <consortium name="Ensembl"/>
        </authorList>
    </citation>
    <scope>IDENTIFICATION</scope>
</reference>
<keyword evidence="4 5" id="KW-0472">Membrane</keyword>
<dbReference type="SMART" id="SM00724">
    <property type="entry name" value="TLC"/>
    <property type="match status" value="1"/>
</dbReference>
<accession>A0A8C9G5E7</accession>